<dbReference type="EMBL" id="JAKZEL010000008">
    <property type="protein sequence ID" value="KAI4541839.1"/>
    <property type="molecule type" value="Genomic_DNA"/>
</dbReference>
<evidence type="ECO:0000313" key="2">
    <source>
        <dbReference type="EMBL" id="KAI4541839.1"/>
    </source>
</evidence>
<evidence type="ECO:0000256" key="1">
    <source>
        <dbReference type="SAM" id="MobiDB-lite"/>
    </source>
</evidence>
<organism evidence="2 3">
    <name type="scientific">Ovis ammon polii</name>
    <dbReference type="NCBI Taxonomy" id="230172"/>
    <lineage>
        <taxon>Eukaryota</taxon>
        <taxon>Metazoa</taxon>
        <taxon>Chordata</taxon>
        <taxon>Craniata</taxon>
        <taxon>Vertebrata</taxon>
        <taxon>Euteleostomi</taxon>
        <taxon>Mammalia</taxon>
        <taxon>Eutheria</taxon>
        <taxon>Laurasiatheria</taxon>
        <taxon>Artiodactyla</taxon>
        <taxon>Ruminantia</taxon>
        <taxon>Pecora</taxon>
        <taxon>Bovidae</taxon>
        <taxon>Caprinae</taxon>
        <taxon>Ovis</taxon>
    </lineage>
</organism>
<comment type="caution">
    <text evidence="2">The sequence shown here is derived from an EMBL/GenBank/DDBJ whole genome shotgun (WGS) entry which is preliminary data.</text>
</comment>
<feature type="region of interest" description="Disordered" evidence="1">
    <location>
        <begin position="1"/>
        <end position="32"/>
    </location>
</feature>
<accession>A0AAD4YBL3</accession>
<dbReference type="Proteomes" id="UP001214576">
    <property type="component" value="Unassembled WGS sequence"/>
</dbReference>
<name>A0AAD4YBL3_OVIAM</name>
<evidence type="ECO:0000313" key="3">
    <source>
        <dbReference type="Proteomes" id="UP001214576"/>
    </source>
</evidence>
<sequence>MRAVRGFSLPDSSATGKPRRCSDNPRAGAIHLPTPASRALPAQCPASAMESDSFPTNACSKETLHQKACPGLDPDASRVGITAEQPTSPDLNTVCDLAADSGPESEDANNSPPTLLWFYLCSTV</sequence>
<dbReference type="AlphaFoldDB" id="A0AAD4YBL3"/>
<reference evidence="2" key="1">
    <citation type="submission" date="2022-03" db="EMBL/GenBank/DDBJ databases">
        <title>Genomic analyses of argali, domestic sheep and their hybrids provide insights into chromosomal evolution, heterosis and genetic basis of agronomic traits.</title>
        <authorList>
            <person name="Li M."/>
        </authorList>
    </citation>
    <scope>NUCLEOTIDE SEQUENCE</scope>
    <source>
        <strain evidence="2">CAU-MHL-2022a</strain>
        <tissue evidence="2">Skin</tissue>
    </source>
</reference>
<gene>
    <name evidence="2" type="ORF">MG293_008981</name>
</gene>
<feature type="region of interest" description="Disordered" evidence="1">
    <location>
        <begin position="70"/>
        <end position="93"/>
    </location>
</feature>
<proteinExistence type="predicted"/>
<protein>
    <submittedName>
        <fullName evidence="2">Uncharacterized protein</fullName>
    </submittedName>
</protein>
<keyword evidence="3" id="KW-1185">Reference proteome</keyword>